<comment type="similarity">
    <text evidence="1 5">Belongs to the CoaE family.</text>
</comment>
<dbReference type="RefSeq" id="WP_092616634.1">
    <property type="nucleotide sequence ID" value="NZ_FMYK01000002.1"/>
</dbReference>
<evidence type="ECO:0000256" key="3">
    <source>
        <dbReference type="ARBA" id="ARBA00022840"/>
    </source>
</evidence>
<proteinExistence type="inferred from homology"/>
<evidence type="ECO:0000256" key="6">
    <source>
        <dbReference type="NCBIfam" id="TIGR00152"/>
    </source>
</evidence>
<dbReference type="AlphaFoldDB" id="A0A1G6HGW3"/>
<dbReference type="EC" id="2.7.1.24" evidence="5 6"/>
<dbReference type="NCBIfam" id="TIGR00152">
    <property type="entry name" value="dephospho-CoA kinase"/>
    <property type="match status" value="1"/>
</dbReference>
<protein>
    <recommendedName>
        <fullName evidence="5 6">Dephospho-CoA kinase</fullName>
        <ecNumber evidence="5 6">2.7.1.24</ecNumber>
    </recommendedName>
    <alternativeName>
        <fullName evidence="5">Dephosphocoenzyme A kinase</fullName>
    </alternativeName>
</protein>
<comment type="pathway">
    <text evidence="5">Cofactor biosynthesis; coenzyme A biosynthesis; CoA from (R)-pantothenate: step 5/5.</text>
</comment>
<dbReference type="PANTHER" id="PTHR10695">
    <property type="entry name" value="DEPHOSPHO-COA KINASE-RELATED"/>
    <property type="match status" value="1"/>
</dbReference>
<evidence type="ECO:0000313" key="8">
    <source>
        <dbReference type="Proteomes" id="UP000242317"/>
    </source>
</evidence>
<reference evidence="8" key="1">
    <citation type="submission" date="2016-09" db="EMBL/GenBank/DDBJ databases">
        <authorList>
            <person name="Varghese N."/>
            <person name="Submissions S."/>
        </authorList>
    </citation>
    <scope>NUCLEOTIDE SEQUENCE [LARGE SCALE GENOMIC DNA]</scope>
    <source>
        <strain evidence="8">ANC 3699</strain>
    </source>
</reference>
<feature type="binding site" evidence="5">
    <location>
        <begin position="12"/>
        <end position="17"/>
    </location>
    <ligand>
        <name>ATP</name>
        <dbReference type="ChEBI" id="CHEBI:30616"/>
    </ligand>
</feature>
<comment type="subcellular location">
    <subcellularLocation>
        <location evidence="5">Cytoplasm</location>
    </subcellularLocation>
</comment>
<keyword evidence="8" id="KW-1185">Reference proteome</keyword>
<keyword evidence="5" id="KW-0963">Cytoplasm</keyword>
<dbReference type="PROSITE" id="PS51219">
    <property type="entry name" value="DPCK"/>
    <property type="match status" value="1"/>
</dbReference>
<dbReference type="Gene3D" id="3.40.50.300">
    <property type="entry name" value="P-loop containing nucleotide triphosphate hydrolases"/>
    <property type="match status" value="1"/>
</dbReference>
<dbReference type="OrthoDB" id="9812943at2"/>
<gene>
    <name evidence="5" type="primary">coaE</name>
    <name evidence="7" type="ORF">SAMN05421749_102217</name>
</gene>
<comment type="function">
    <text evidence="5">Catalyzes the phosphorylation of the 3'-hydroxyl group of dephosphocoenzyme A to form coenzyme A.</text>
</comment>
<dbReference type="EMBL" id="FMYK01000002">
    <property type="protein sequence ID" value="SDB93358.1"/>
    <property type="molecule type" value="Genomic_DNA"/>
</dbReference>
<organism evidence="7 8">
    <name type="scientific">Acinetobacter marinus</name>
    <dbReference type="NCBI Taxonomy" id="281375"/>
    <lineage>
        <taxon>Bacteria</taxon>
        <taxon>Pseudomonadati</taxon>
        <taxon>Pseudomonadota</taxon>
        <taxon>Gammaproteobacteria</taxon>
        <taxon>Moraxellales</taxon>
        <taxon>Moraxellaceae</taxon>
        <taxon>Acinetobacter</taxon>
    </lineage>
</organism>
<name>A0A1G6HGW3_9GAMM</name>
<dbReference type="Pfam" id="PF01121">
    <property type="entry name" value="CoaE"/>
    <property type="match status" value="1"/>
</dbReference>
<evidence type="ECO:0000313" key="7">
    <source>
        <dbReference type="EMBL" id="SDB93358.1"/>
    </source>
</evidence>
<evidence type="ECO:0000256" key="5">
    <source>
        <dbReference type="HAMAP-Rule" id="MF_00376"/>
    </source>
</evidence>
<evidence type="ECO:0000256" key="1">
    <source>
        <dbReference type="ARBA" id="ARBA00009018"/>
    </source>
</evidence>
<dbReference type="HAMAP" id="MF_00376">
    <property type="entry name" value="Dephospho_CoA_kinase"/>
    <property type="match status" value="1"/>
</dbReference>
<keyword evidence="4 5" id="KW-0173">Coenzyme A biosynthesis</keyword>
<dbReference type="GO" id="GO:0005737">
    <property type="term" value="C:cytoplasm"/>
    <property type="evidence" value="ECO:0007669"/>
    <property type="project" value="UniProtKB-SubCell"/>
</dbReference>
<evidence type="ECO:0000256" key="2">
    <source>
        <dbReference type="ARBA" id="ARBA00022741"/>
    </source>
</evidence>
<dbReference type="PANTHER" id="PTHR10695:SF46">
    <property type="entry name" value="BIFUNCTIONAL COENZYME A SYNTHASE-RELATED"/>
    <property type="match status" value="1"/>
</dbReference>
<dbReference type="GO" id="GO:0005524">
    <property type="term" value="F:ATP binding"/>
    <property type="evidence" value="ECO:0007669"/>
    <property type="project" value="UniProtKB-UniRule"/>
</dbReference>
<keyword evidence="3 5" id="KW-0067">ATP-binding</keyword>
<accession>A0A1G6HGW3</accession>
<dbReference type="GO" id="GO:0004140">
    <property type="term" value="F:dephospho-CoA kinase activity"/>
    <property type="evidence" value="ECO:0007669"/>
    <property type="project" value="UniProtKB-UniRule"/>
</dbReference>
<dbReference type="InterPro" id="IPR027417">
    <property type="entry name" value="P-loop_NTPase"/>
</dbReference>
<dbReference type="CDD" id="cd02022">
    <property type="entry name" value="DPCK"/>
    <property type="match status" value="1"/>
</dbReference>
<dbReference type="SUPFAM" id="SSF52540">
    <property type="entry name" value="P-loop containing nucleoside triphosphate hydrolases"/>
    <property type="match status" value="1"/>
</dbReference>
<dbReference type="GO" id="GO:0015937">
    <property type="term" value="P:coenzyme A biosynthetic process"/>
    <property type="evidence" value="ECO:0007669"/>
    <property type="project" value="UniProtKB-UniRule"/>
</dbReference>
<sequence length="202" mass="22793">MTYIVGLTGGIGSGKSAASAWFEQQNIVVVDADVVAREVVEIGQPTLVEIQRQFGKWVLEPSGALNRTALREYIFQYPEARKQLEAITHPAIRQSIIQQLTQAQSPYVILVSPLLFETKQHLMCQRSLLIDVPIALQLDRASQRDGQSRAQIERIIATQMSRKDKQQLADDIVDNSADLAQLYQQLQPLHQTYLRQSQLLDN</sequence>
<dbReference type="InterPro" id="IPR001977">
    <property type="entry name" value="Depp_CoAkinase"/>
</dbReference>
<comment type="catalytic activity">
    <reaction evidence="5">
        <text>3'-dephospho-CoA + ATP = ADP + CoA + H(+)</text>
        <dbReference type="Rhea" id="RHEA:18245"/>
        <dbReference type="ChEBI" id="CHEBI:15378"/>
        <dbReference type="ChEBI" id="CHEBI:30616"/>
        <dbReference type="ChEBI" id="CHEBI:57287"/>
        <dbReference type="ChEBI" id="CHEBI:57328"/>
        <dbReference type="ChEBI" id="CHEBI:456216"/>
        <dbReference type="EC" id="2.7.1.24"/>
    </reaction>
</comment>
<keyword evidence="2 5" id="KW-0547">Nucleotide-binding</keyword>
<keyword evidence="5" id="KW-0808">Transferase</keyword>
<dbReference type="UniPathway" id="UPA00241">
    <property type="reaction ID" value="UER00356"/>
</dbReference>
<evidence type="ECO:0000256" key="4">
    <source>
        <dbReference type="ARBA" id="ARBA00022993"/>
    </source>
</evidence>
<keyword evidence="5 7" id="KW-0418">Kinase</keyword>
<dbReference type="Proteomes" id="UP000242317">
    <property type="component" value="Unassembled WGS sequence"/>
</dbReference>